<feature type="region of interest" description="Disordered" evidence="5">
    <location>
        <begin position="1"/>
        <end position="33"/>
    </location>
</feature>
<dbReference type="EMBL" id="CP071412">
    <property type="protein sequence ID" value="QSW37968.1"/>
    <property type="molecule type" value="Genomic_DNA"/>
</dbReference>
<dbReference type="InterPro" id="IPR005749">
    <property type="entry name" value="Ribosomal_uL15_bac-type"/>
</dbReference>
<gene>
    <name evidence="6" type="ORF">JSR06_00740</name>
</gene>
<dbReference type="InterPro" id="IPR036227">
    <property type="entry name" value="Ribosomal_uL15/eL18_sf"/>
</dbReference>
<keyword evidence="2 6" id="KW-0689">Ribosomal protein</keyword>
<accession>A0A974X9R4</accession>
<protein>
    <recommendedName>
        <fullName evidence="4">50S ribosomal protein L15</fullName>
    </recommendedName>
</protein>
<dbReference type="SUPFAM" id="SSF52080">
    <property type="entry name" value="Ribosomal proteins L15p and L18e"/>
    <property type="match status" value="1"/>
</dbReference>
<keyword evidence="3" id="KW-0687">Ribonucleoprotein</keyword>
<evidence type="ECO:0000256" key="4">
    <source>
        <dbReference type="ARBA" id="ARBA00035497"/>
    </source>
</evidence>
<dbReference type="AlphaFoldDB" id="A0A974X9R4"/>
<proteinExistence type="inferred from homology"/>
<reference evidence="6" key="2">
    <citation type="submission" date="2021-03" db="EMBL/GenBank/DDBJ databases">
        <title>Alternative transmission patterns in independently acquired nutritional co-symbionts of Dictyopharidae planthoppers.</title>
        <authorList>
            <person name="Michalik A."/>
            <person name="Lukasik P."/>
        </authorList>
    </citation>
    <scope>NUCLEOTIDE SEQUENCE</scope>
    <source>
        <strain evidence="6">RANSCY</strain>
    </source>
</reference>
<name>A0A974X9R4_9PROT</name>
<organism evidence="6 7">
    <name type="scientific">Candidatus Vidania fulgoroideorum</name>
    <dbReference type="NCBI Taxonomy" id="881286"/>
    <lineage>
        <taxon>Bacteria</taxon>
        <taxon>Pseudomonadati</taxon>
        <taxon>Pseudomonadota</taxon>
        <taxon>Betaproteobacteria</taxon>
        <taxon>Candidatus Vidania</taxon>
    </lineage>
</organism>
<evidence type="ECO:0000313" key="7">
    <source>
        <dbReference type="Proteomes" id="UP000663347"/>
    </source>
</evidence>
<evidence type="ECO:0000256" key="2">
    <source>
        <dbReference type="ARBA" id="ARBA00022980"/>
    </source>
</evidence>
<dbReference type="PANTHER" id="PTHR12934:SF11">
    <property type="entry name" value="LARGE RIBOSOMAL SUBUNIT PROTEIN UL15M"/>
    <property type="match status" value="1"/>
</dbReference>
<evidence type="ECO:0000313" key="6">
    <source>
        <dbReference type="EMBL" id="QSW37968.1"/>
    </source>
</evidence>
<evidence type="ECO:0000256" key="5">
    <source>
        <dbReference type="SAM" id="MobiDB-lite"/>
    </source>
</evidence>
<dbReference type="PANTHER" id="PTHR12934">
    <property type="entry name" value="50S RIBOSOMAL PROTEIN L15"/>
    <property type="match status" value="1"/>
</dbReference>
<dbReference type="GO" id="GO:0006412">
    <property type="term" value="P:translation"/>
    <property type="evidence" value="ECO:0007669"/>
    <property type="project" value="InterPro"/>
</dbReference>
<sequence length="115" mass="13163">MSRIKKRLGRGNSSKKGNTCGRGTKGQKSRSGYSKKFLFSGGQTPINILHPKYGFRKTKKIKYMRHIKNRLKHSCIKSNCKFLLNCQIYSKLFLYNAKLSDSSLRKIEFIGGNVL</sequence>
<dbReference type="GO" id="GO:0015934">
    <property type="term" value="C:large ribosomal subunit"/>
    <property type="evidence" value="ECO:0007669"/>
    <property type="project" value="InterPro"/>
</dbReference>
<dbReference type="GO" id="GO:0003735">
    <property type="term" value="F:structural constituent of ribosome"/>
    <property type="evidence" value="ECO:0007669"/>
    <property type="project" value="InterPro"/>
</dbReference>
<evidence type="ECO:0000256" key="1">
    <source>
        <dbReference type="ARBA" id="ARBA00007320"/>
    </source>
</evidence>
<evidence type="ECO:0000256" key="3">
    <source>
        <dbReference type="ARBA" id="ARBA00023274"/>
    </source>
</evidence>
<dbReference type="Proteomes" id="UP000663347">
    <property type="component" value="Chromosome"/>
</dbReference>
<comment type="similarity">
    <text evidence="1">Belongs to the universal ribosomal protein uL15 family.</text>
</comment>
<reference evidence="6" key="1">
    <citation type="submission" date="2021-02" db="EMBL/GenBank/DDBJ databases">
        <authorList>
            <person name="Franco D."/>
        </authorList>
    </citation>
    <scope>NUCLEOTIDE SEQUENCE</scope>
    <source>
        <strain evidence="6">RANSCY</strain>
    </source>
</reference>